<name>A0A8J5T755_ZIZPA</name>
<evidence type="ECO:0000313" key="2">
    <source>
        <dbReference type="Proteomes" id="UP000729402"/>
    </source>
</evidence>
<dbReference type="AlphaFoldDB" id="A0A8J5T755"/>
<accession>A0A8J5T755</accession>
<sequence>MAVSVAIVDVDLLEEVFTVDELVLLTTTDLDLTEEVILAREHAPSAIADLTTMVVFPKVTNFIPWDLMEVVTPGTYLEAHQLHFEHLEGQIMAHAQHRVLLQVRSCIASLCDRLLAILKKLEVDRWEFYTLSKEFLCHLHGTKPIAWSDDEDHRELVAILGP</sequence>
<protein>
    <submittedName>
        <fullName evidence="1">Uncharacterized protein</fullName>
    </submittedName>
</protein>
<evidence type="ECO:0000313" key="1">
    <source>
        <dbReference type="EMBL" id="KAG8081417.1"/>
    </source>
</evidence>
<reference evidence="1" key="2">
    <citation type="submission" date="2021-02" db="EMBL/GenBank/DDBJ databases">
        <authorList>
            <person name="Kimball J.A."/>
            <person name="Haas M.W."/>
            <person name="Macchietto M."/>
            <person name="Kono T."/>
            <person name="Duquette J."/>
            <person name="Shao M."/>
        </authorList>
    </citation>
    <scope>NUCLEOTIDE SEQUENCE</scope>
    <source>
        <tissue evidence="1">Fresh leaf tissue</tissue>
    </source>
</reference>
<dbReference type="Proteomes" id="UP000729402">
    <property type="component" value="Unassembled WGS sequence"/>
</dbReference>
<proteinExistence type="predicted"/>
<organism evidence="1 2">
    <name type="scientific">Zizania palustris</name>
    <name type="common">Northern wild rice</name>
    <dbReference type="NCBI Taxonomy" id="103762"/>
    <lineage>
        <taxon>Eukaryota</taxon>
        <taxon>Viridiplantae</taxon>
        <taxon>Streptophyta</taxon>
        <taxon>Embryophyta</taxon>
        <taxon>Tracheophyta</taxon>
        <taxon>Spermatophyta</taxon>
        <taxon>Magnoliopsida</taxon>
        <taxon>Liliopsida</taxon>
        <taxon>Poales</taxon>
        <taxon>Poaceae</taxon>
        <taxon>BOP clade</taxon>
        <taxon>Oryzoideae</taxon>
        <taxon>Oryzeae</taxon>
        <taxon>Zizaniinae</taxon>
        <taxon>Zizania</taxon>
    </lineage>
</organism>
<reference evidence="1" key="1">
    <citation type="journal article" date="2021" name="bioRxiv">
        <title>Whole Genome Assembly and Annotation of Northern Wild Rice, Zizania palustris L., Supports a Whole Genome Duplication in the Zizania Genus.</title>
        <authorList>
            <person name="Haas M."/>
            <person name="Kono T."/>
            <person name="Macchietto M."/>
            <person name="Millas R."/>
            <person name="McGilp L."/>
            <person name="Shao M."/>
            <person name="Duquette J."/>
            <person name="Hirsch C.N."/>
            <person name="Kimball J."/>
        </authorList>
    </citation>
    <scope>NUCLEOTIDE SEQUENCE</scope>
    <source>
        <tissue evidence="1">Fresh leaf tissue</tissue>
    </source>
</reference>
<dbReference type="EMBL" id="JAAALK010000282">
    <property type="protein sequence ID" value="KAG8081417.1"/>
    <property type="molecule type" value="Genomic_DNA"/>
</dbReference>
<gene>
    <name evidence="1" type="ORF">GUJ93_ZPchr0007g5304</name>
</gene>
<keyword evidence="2" id="KW-1185">Reference proteome</keyword>
<comment type="caution">
    <text evidence="1">The sequence shown here is derived from an EMBL/GenBank/DDBJ whole genome shotgun (WGS) entry which is preliminary data.</text>
</comment>